<organism evidence="1 2">
    <name type="scientific">Arthrobacter sunyaminii</name>
    <dbReference type="NCBI Taxonomy" id="2816859"/>
    <lineage>
        <taxon>Bacteria</taxon>
        <taxon>Bacillati</taxon>
        <taxon>Actinomycetota</taxon>
        <taxon>Actinomycetes</taxon>
        <taxon>Micrococcales</taxon>
        <taxon>Micrococcaceae</taxon>
        <taxon>Arthrobacter</taxon>
    </lineage>
</organism>
<dbReference type="GO" id="GO:0016791">
    <property type="term" value="F:phosphatase activity"/>
    <property type="evidence" value="ECO:0007669"/>
    <property type="project" value="TreeGrafter"/>
</dbReference>
<dbReference type="PANTHER" id="PTHR19288:SF95">
    <property type="entry name" value="D-GLYCEROL 3-PHOSPHATE PHOSPHATASE"/>
    <property type="match status" value="1"/>
</dbReference>
<evidence type="ECO:0000313" key="2">
    <source>
        <dbReference type="Proteomes" id="UP000680588"/>
    </source>
</evidence>
<accession>A0A975XLZ0</accession>
<proteinExistence type="predicted"/>
<dbReference type="AlphaFoldDB" id="A0A975XLZ0"/>
<dbReference type="PANTHER" id="PTHR19288">
    <property type="entry name" value="4-NITROPHENYLPHOSPHATASE-RELATED"/>
    <property type="match status" value="1"/>
</dbReference>
<dbReference type="InterPro" id="IPR036412">
    <property type="entry name" value="HAD-like_sf"/>
</dbReference>
<dbReference type="RefSeq" id="WP_207348661.1">
    <property type="nucleotide sequence ID" value="NZ_CP076456.1"/>
</dbReference>
<dbReference type="Proteomes" id="UP000680588">
    <property type="component" value="Chromosome"/>
</dbReference>
<dbReference type="SUPFAM" id="SSF56784">
    <property type="entry name" value="HAD-like"/>
    <property type="match status" value="1"/>
</dbReference>
<dbReference type="InterPro" id="IPR023214">
    <property type="entry name" value="HAD_sf"/>
</dbReference>
<evidence type="ECO:0000313" key="1">
    <source>
        <dbReference type="EMBL" id="QWQ37389.1"/>
    </source>
</evidence>
<sequence length="332" mass="34043">MADNSLIAGYDAVLSDLDGVVYAGPHAIEGAVEALQRLDGVGVQLAYVTNNASRSSETVAAHLRELGAPATAETVFGSAQAGAELLAASVPAGATVLVTGSAWLAEQVREQGLVPVLSADDRPDAVIQGFDPALGWKDLAEAAFAVGRGAVWVATNTDMSIPQARGIAPGNGTLVAAVAAATGRTPLVAGKPEAPLFLTAARHLNAKAPLVVGDRLDTDILGGNNAGFATAMVLTGVDTPQTALAARTQERPTYLVENLDALYRPYPEIETADGVSRCGTAVARVNGNTVEITGDSTDLDSWRAACAAWWNARPHEENATAPVLSWTVTAGG</sequence>
<dbReference type="KEGG" id="asun:KG104_06520"/>
<dbReference type="Pfam" id="PF13344">
    <property type="entry name" value="Hydrolase_6"/>
    <property type="match status" value="1"/>
</dbReference>
<dbReference type="EMBL" id="CP076456">
    <property type="protein sequence ID" value="QWQ37389.1"/>
    <property type="molecule type" value="Genomic_DNA"/>
</dbReference>
<dbReference type="Pfam" id="PF13242">
    <property type="entry name" value="Hydrolase_like"/>
    <property type="match status" value="1"/>
</dbReference>
<dbReference type="GO" id="GO:0005737">
    <property type="term" value="C:cytoplasm"/>
    <property type="evidence" value="ECO:0007669"/>
    <property type="project" value="TreeGrafter"/>
</dbReference>
<keyword evidence="2" id="KW-1185">Reference proteome</keyword>
<dbReference type="InterPro" id="IPR006357">
    <property type="entry name" value="HAD-SF_hydro_IIA"/>
</dbReference>
<protein>
    <submittedName>
        <fullName evidence="1">HAD-IIA family hydrolase</fullName>
    </submittedName>
</protein>
<reference evidence="1" key="1">
    <citation type="submission" date="2021-06" db="EMBL/GenBank/DDBJ databases">
        <title>Novel species in genus Arthrobacter.</title>
        <authorList>
            <person name="Zhang G."/>
        </authorList>
    </citation>
    <scope>NUCLEOTIDE SEQUENCE</scope>
    <source>
        <strain evidence="1">Zg-ZUI122</strain>
    </source>
</reference>
<dbReference type="Gene3D" id="3.40.50.1000">
    <property type="entry name" value="HAD superfamily/HAD-like"/>
    <property type="match status" value="2"/>
</dbReference>
<name>A0A975XLZ0_9MICC</name>
<dbReference type="NCBIfam" id="TIGR01460">
    <property type="entry name" value="HAD-SF-IIA"/>
    <property type="match status" value="1"/>
</dbReference>
<keyword evidence="1" id="KW-0378">Hydrolase</keyword>
<gene>
    <name evidence="1" type="ORF">KG104_06520</name>
</gene>